<dbReference type="InterPro" id="IPR048841">
    <property type="entry name" value="PAN2_N"/>
</dbReference>
<evidence type="ECO:0000313" key="3">
    <source>
        <dbReference type="EMBL" id="GMT19349.1"/>
    </source>
</evidence>
<comment type="caution">
    <text evidence="3">The sequence shown here is derived from an EMBL/GenBank/DDBJ whole genome shotgun (WGS) entry which is preliminary data.</text>
</comment>
<dbReference type="GO" id="GO:0031251">
    <property type="term" value="C:PAN complex"/>
    <property type="evidence" value="ECO:0007669"/>
    <property type="project" value="TreeGrafter"/>
</dbReference>
<dbReference type="PANTHER" id="PTHR15728">
    <property type="entry name" value="DEADENYLATION COMPLEX CATALYTIC SUBUNIT PAN2"/>
    <property type="match status" value="1"/>
</dbReference>
<keyword evidence="4" id="KW-1185">Reference proteome</keyword>
<dbReference type="InterPro" id="IPR012337">
    <property type="entry name" value="RNaseH-like_sf"/>
</dbReference>
<dbReference type="SMART" id="SM00479">
    <property type="entry name" value="EXOIII"/>
    <property type="match status" value="1"/>
</dbReference>
<feature type="compositionally biased region" description="Basic and acidic residues" evidence="1">
    <location>
        <begin position="1124"/>
        <end position="1133"/>
    </location>
</feature>
<feature type="compositionally biased region" description="Low complexity" evidence="1">
    <location>
        <begin position="1114"/>
        <end position="1123"/>
    </location>
</feature>
<dbReference type="Pfam" id="PF00929">
    <property type="entry name" value="RNase_T"/>
    <property type="match status" value="1"/>
</dbReference>
<dbReference type="InterPro" id="IPR038765">
    <property type="entry name" value="Papain-like_cys_pep_sf"/>
</dbReference>
<dbReference type="PANTHER" id="PTHR15728:SF0">
    <property type="entry name" value="PAN2-PAN3 DEADENYLATION COMPLEX CATALYTIC SUBUNIT PAN2"/>
    <property type="match status" value="1"/>
</dbReference>
<dbReference type="SUPFAM" id="SSF54001">
    <property type="entry name" value="Cysteine proteinases"/>
    <property type="match status" value="1"/>
</dbReference>
<gene>
    <name evidence="3" type="ORF">PFISCL1PPCAC_10646</name>
</gene>
<dbReference type="Gene3D" id="2.130.10.10">
    <property type="entry name" value="YVTN repeat-like/Quinoprotein amine dehydrogenase"/>
    <property type="match status" value="1"/>
</dbReference>
<dbReference type="SUPFAM" id="SSF50978">
    <property type="entry name" value="WD40 repeat-like"/>
    <property type="match status" value="1"/>
</dbReference>
<feature type="region of interest" description="Disordered" evidence="1">
    <location>
        <begin position="1105"/>
        <end position="1133"/>
    </location>
</feature>
<accession>A0AAV5VLT6</accession>
<evidence type="ECO:0000313" key="4">
    <source>
        <dbReference type="Proteomes" id="UP001432322"/>
    </source>
</evidence>
<dbReference type="Pfam" id="PF13423">
    <property type="entry name" value="UCH_1"/>
    <property type="match status" value="1"/>
</dbReference>
<dbReference type="SUPFAM" id="SSF53098">
    <property type="entry name" value="Ribonuclease H-like"/>
    <property type="match status" value="1"/>
</dbReference>
<dbReference type="InterPro" id="IPR050785">
    <property type="entry name" value="PAN2-PAN3_catalytic_subunit"/>
</dbReference>
<dbReference type="Gene3D" id="3.90.70.10">
    <property type="entry name" value="Cysteine proteinases"/>
    <property type="match status" value="1"/>
</dbReference>
<dbReference type="InterPro" id="IPR036397">
    <property type="entry name" value="RNaseH_sf"/>
</dbReference>
<dbReference type="FunFam" id="3.30.420.10:FF:000175">
    <property type="entry name" value="RNA exonuclease 5"/>
    <property type="match status" value="1"/>
</dbReference>
<dbReference type="Proteomes" id="UP001432322">
    <property type="component" value="Unassembled WGS sequence"/>
</dbReference>
<organism evidence="3 4">
    <name type="scientific">Pristionchus fissidentatus</name>
    <dbReference type="NCBI Taxonomy" id="1538716"/>
    <lineage>
        <taxon>Eukaryota</taxon>
        <taxon>Metazoa</taxon>
        <taxon>Ecdysozoa</taxon>
        <taxon>Nematoda</taxon>
        <taxon>Chromadorea</taxon>
        <taxon>Rhabditida</taxon>
        <taxon>Rhabditina</taxon>
        <taxon>Diplogasteromorpha</taxon>
        <taxon>Diplogasteroidea</taxon>
        <taxon>Neodiplogasteridae</taxon>
        <taxon>Pristionchus</taxon>
    </lineage>
</organism>
<dbReference type="InterPro" id="IPR028889">
    <property type="entry name" value="USP"/>
</dbReference>
<name>A0AAV5VLT6_9BILA</name>
<dbReference type="GO" id="GO:0003676">
    <property type="term" value="F:nucleic acid binding"/>
    <property type="evidence" value="ECO:0007669"/>
    <property type="project" value="InterPro"/>
</dbReference>
<dbReference type="Pfam" id="PF20770">
    <property type="entry name" value="PAN2_N"/>
    <property type="match status" value="1"/>
</dbReference>
<dbReference type="Gene3D" id="3.30.420.10">
    <property type="entry name" value="Ribonuclease H-like superfamily/Ribonuclease H"/>
    <property type="match status" value="1"/>
</dbReference>
<dbReference type="InterPro" id="IPR013520">
    <property type="entry name" value="Ribonucl_H"/>
</dbReference>
<dbReference type="PROSITE" id="PS50235">
    <property type="entry name" value="USP_3"/>
    <property type="match status" value="1"/>
</dbReference>
<reference evidence="3" key="1">
    <citation type="submission" date="2023-10" db="EMBL/GenBank/DDBJ databases">
        <title>Genome assembly of Pristionchus species.</title>
        <authorList>
            <person name="Yoshida K."/>
            <person name="Sommer R.J."/>
        </authorList>
    </citation>
    <scope>NUCLEOTIDE SEQUENCE</scope>
    <source>
        <strain evidence="3">RS5133</strain>
    </source>
</reference>
<evidence type="ECO:0000256" key="1">
    <source>
        <dbReference type="SAM" id="MobiDB-lite"/>
    </source>
</evidence>
<protein>
    <recommendedName>
        <fullName evidence="2">USP domain-containing protein</fullName>
    </recommendedName>
</protein>
<dbReference type="AlphaFoldDB" id="A0AAV5VLT6"/>
<proteinExistence type="predicted"/>
<dbReference type="GO" id="GO:0004535">
    <property type="term" value="F:poly(A)-specific ribonuclease activity"/>
    <property type="evidence" value="ECO:0007669"/>
    <property type="project" value="TreeGrafter"/>
</dbReference>
<feature type="domain" description="USP" evidence="2">
    <location>
        <begin position="479"/>
        <end position="862"/>
    </location>
</feature>
<dbReference type="GO" id="GO:0000932">
    <property type="term" value="C:P-body"/>
    <property type="evidence" value="ECO:0007669"/>
    <property type="project" value="TreeGrafter"/>
</dbReference>
<dbReference type="EMBL" id="BTSY01000003">
    <property type="protein sequence ID" value="GMT19349.1"/>
    <property type="molecule type" value="Genomic_DNA"/>
</dbReference>
<dbReference type="InterPro" id="IPR028881">
    <property type="entry name" value="PAN2_UCH_dom"/>
</dbReference>
<evidence type="ECO:0000259" key="2">
    <source>
        <dbReference type="PROSITE" id="PS50235"/>
    </source>
</evidence>
<dbReference type="InterPro" id="IPR036322">
    <property type="entry name" value="WD40_repeat_dom_sf"/>
</dbReference>
<sequence length="1133" mass="127266">MMEVQGVDPESEVWINNSGWSYIVTAECTSMGQITCAHFDNVEDRLWTGNEMGRVVSYHSTMVRRHTAFVQPGPIRAIETFEGGVLSLTPNILRAQTRSGLSLFSYSSDKMRGMLTMHQPLESAGHVYVGGETQNLLHFDVETQRELRMAKIQQKDVCVIRTNGKSVLTADTEGNIGVRDLNSLDNVRVIPCHLGGPVIDFDVVGNQLITCGASSRAGTLHGDPYVKVYDLRNFRAQPPIPLSFSPCFARFLPSYSVGKVILVSQMCQVQLHDLNDHSGIPFLIDPAGAPLTAFAIAPSRQVIAFGDAAGNTHLYVDRDDAVLNENEALIEIADHIVLPHQSFFGIDDTSHCLSSIPLPFSYDDAYLSDWPEENCEYAYRKPRPLPEYSAIRMQQHVQHASNPRTGTPLARFNVCPYDLEKSEIKEDTASRDSDGVQTEEEGEITVAVPRYYRPCLWKQPIKGGDETASLSRFNRTSRVPIEYNNGANFANPLIQVLYSIPSLRNIFLHHLCHSDECLTCQLGFIFRMISDREAVQPASSNNLMRSLRASSFCALSSTISAAEKVQQLLHYIFEDATKHLSAPDFSHLSSLSSFSLTTNTRCIRCSSVNSESTEIPVLKINYPAGEPLFCTLLEKSLNGRRSKQDECRECATTTRIEETLRVRSLSPLLIFDTNPTAANYGLFWKTMLTKWERRPKYANPPQEAEKSERVCRWGEDCRNRSSCKYVHGSAADWEEECKRWMEEGQGTWSHYVPNRFYARISGGIAALQEHEPDSNDTTESHAYDLVAVVCVVSDDASHQSWKYVVAECLEEWSAEGTHHNDAGAKQTWLIINGIAICRVSTDEALHLDHRWKMPLVFIYAKRKSLVMTATESRVSIPFEVFERDSSLTGNDDLVRERRLASLPKKEEIVGIDAEFISMSKDGTKKCVGRVSVVDSTGELIIMDDYIAGVDGDIVHDYLTQYSGIMEHDLCRVRSKKHLTTLKAAYIKLLHLVETGVVFVGHALFNDFSMLNIHVPPDQIRDTVQLFRLPQQRLISLQFLAFHLLDLKIQESSHDSVEDARVSLQLFRKWQQLQQAGTLDTTIRWLYEQGKVTNWRLSAGSPALTLEPFPRDSLPTTPTKSGTPSKDDSLASDQ</sequence>
<dbReference type="GO" id="GO:0000289">
    <property type="term" value="P:nuclear-transcribed mRNA poly(A) tail shortening"/>
    <property type="evidence" value="ECO:0007669"/>
    <property type="project" value="TreeGrafter"/>
</dbReference>
<dbReference type="InterPro" id="IPR015943">
    <property type="entry name" value="WD40/YVTN_repeat-like_dom_sf"/>
</dbReference>